<evidence type="ECO:0000256" key="2">
    <source>
        <dbReference type="SAM" id="MobiDB-lite"/>
    </source>
</evidence>
<organism evidence="3 4">
    <name type="scientific">Dendrobium chrysotoxum</name>
    <name type="common">Orchid</name>
    <dbReference type="NCBI Taxonomy" id="161865"/>
    <lineage>
        <taxon>Eukaryota</taxon>
        <taxon>Viridiplantae</taxon>
        <taxon>Streptophyta</taxon>
        <taxon>Embryophyta</taxon>
        <taxon>Tracheophyta</taxon>
        <taxon>Spermatophyta</taxon>
        <taxon>Magnoliopsida</taxon>
        <taxon>Liliopsida</taxon>
        <taxon>Asparagales</taxon>
        <taxon>Orchidaceae</taxon>
        <taxon>Epidendroideae</taxon>
        <taxon>Malaxideae</taxon>
        <taxon>Dendrobiinae</taxon>
        <taxon>Dendrobium</taxon>
    </lineage>
</organism>
<evidence type="ECO:0000313" key="3">
    <source>
        <dbReference type="EMBL" id="KAH0463770.1"/>
    </source>
</evidence>
<evidence type="ECO:0000256" key="1">
    <source>
        <dbReference type="SAM" id="Coils"/>
    </source>
</evidence>
<accession>A0AAV7GPG5</accession>
<comment type="caution">
    <text evidence="3">The sequence shown here is derived from an EMBL/GenBank/DDBJ whole genome shotgun (WGS) entry which is preliminary data.</text>
</comment>
<dbReference type="Proteomes" id="UP000775213">
    <property type="component" value="Unassembled WGS sequence"/>
</dbReference>
<sequence length="147" mass="16952">MINQYVKDQQILEEKIAAIENENKRLQSLLSEKEAKSKLEQLPSRVIEEFKKSITLKMIIQDQIQKARDHIYDVKVKALELEYIEEGFIKGFLKGFHLVQRKTEVEIKGLTPNQASDDSSSDSDGDEIKSELQKAFALKEDDDIEIL</sequence>
<name>A0AAV7GPG5_DENCH</name>
<evidence type="ECO:0000313" key="4">
    <source>
        <dbReference type="Proteomes" id="UP000775213"/>
    </source>
</evidence>
<dbReference type="EMBL" id="JAGFBR010000007">
    <property type="protein sequence ID" value="KAH0463770.1"/>
    <property type="molecule type" value="Genomic_DNA"/>
</dbReference>
<feature type="coiled-coil region" evidence="1">
    <location>
        <begin position="2"/>
        <end position="39"/>
    </location>
</feature>
<keyword evidence="1" id="KW-0175">Coiled coil</keyword>
<proteinExistence type="predicted"/>
<reference evidence="3 4" key="1">
    <citation type="journal article" date="2021" name="Hortic Res">
        <title>Chromosome-scale assembly of the Dendrobium chrysotoxum genome enhances the understanding of orchid evolution.</title>
        <authorList>
            <person name="Zhang Y."/>
            <person name="Zhang G.Q."/>
            <person name="Zhang D."/>
            <person name="Liu X.D."/>
            <person name="Xu X.Y."/>
            <person name="Sun W.H."/>
            <person name="Yu X."/>
            <person name="Zhu X."/>
            <person name="Wang Z.W."/>
            <person name="Zhao X."/>
            <person name="Zhong W.Y."/>
            <person name="Chen H."/>
            <person name="Yin W.L."/>
            <person name="Huang T."/>
            <person name="Niu S.C."/>
            <person name="Liu Z.J."/>
        </authorList>
    </citation>
    <scope>NUCLEOTIDE SEQUENCE [LARGE SCALE GENOMIC DNA]</scope>
    <source>
        <strain evidence="3">Lindl</strain>
    </source>
</reference>
<dbReference type="AlphaFoldDB" id="A0AAV7GPG5"/>
<gene>
    <name evidence="3" type="ORF">IEQ34_006556</name>
</gene>
<feature type="region of interest" description="Disordered" evidence="2">
    <location>
        <begin position="109"/>
        <end position="129"/>
    </location>
</feature>
<keyword evidence="4" id="KW-1185">Reference proteome</keyword>
<protein>
    <submittedName>
        <fullName evidence="3">Uncharacterized protein</fullName>
    </submittedName>
</protein>